<accession>A0A0A9FR60</accession>
<name>A0A0A9FR60_ARUDO</name>
<reference evidence="2" key="1">
    <citation type="submission" date="2014-09" db="EMBL/GenBank/DDBJ databases">
        <authorList>
            <person name="Magalhaes I.L.F."/>
            <person name="Oliveira U."/>
            <person name="Santos F.R."/>
            <person name="Vidigal T.H.D.A."/>
            <person name="Brescovit A.D."/>
            <person name="Santos A.J."/>
        </authorList>
    </citation>
    <scope>NUCLEOTIDE SEQUENCE</scope>
    <source>
        <tissue evidence="2">Shoot tissue taken approximately 20 cm above the soil surface</tissue>
    </source>
</reference>
<keyword evidence="1" id="KW-0472">Membrane</keyword>
<evidence type="ECO:0000256" key="1">
    <source>
        <dbReference type="SAM" id="Phobius"/>
    </source>
</evidence>
<proteinExistence type="predicted"/>
<reference evidence="2" key="2">
    <citation type="journal article" date="2015" name="Data Brief">
        <title>Shoot transcriptome of the giant reed, Arundo donax.</title>
        <authorList>
            <person name="Barrero R.A."/>
            <person name="Guerrero F.D."/>
            <person name="Moolhuijzen P."/>
            <person name="Goolsby J.A."/>
            <person name="Tidwell J."/>
            <person name="Bellgard S.E."/>
            <person name="Bellgard M.I."/>
        </authorList>
    </citation>
    <scope>NUCLEOTIDE SEQUENCE</scope>
    <source>
        <tissue evidence="2">Shoot tissue taken approximately 20 cm above the soil surface</tissue>
    </source>
</reference>
<protein>
    <submittedName>
        <fullName evidence="2">Uncharacterized protein</fullName>
    </submittedName>
</protein>
<feature type="transmembrane region" description="Helical" evidence="1">
    <location>
        <begin position="20"/>
        <end position="45"/>
    </location>
</feature>
<sequence>MCFLPVFWANRSLYVIRKLWHWMSGYHACCCVWVLTWFLTFNTILPPFSFISAPRTCAIGMFRTNENYIGSFVI</sequence>
<keyword evidence="1" id="KW-1133">Transmembrane helix</keyword>
<dbReference type="EMBL" id="GBRH01182576">
    <property type="protein sequence ID" value="JAE15320.1"/>
    <property type="molecule type" value="Transcribed_RNA"/>
</dbReference>
<evidence type="ECO:0000313" key="2">
    <source>
        <dbReference type="EMBL" id="JAE15320.1"/>
    </source>
</evidence>
<organism evidence="2">
    <name type="scientific">Arundo donax</name>
    <name type="common">Giant reed</name>
    <name type="synonym">Donax arundinaceus</name>
    <dbReference type="NCBI Taxonomy" id="35708"/>
    <lineage>
        <taxon>Eukaryota</taxon>
        <taxon>Viridiplantae</taxon>
        <taxon>Streptophyta</taxon>
        <taxon>Embryophyta</taxon>
        <taxon>Tracheophyta</taxon>
        <taxon>Spermatophyta</taxon>
        <taxon>Magnoliopsida</taxon>
        <taxon>Liliopsida</taxon>
        <taxon>Poales</taxon>
        <taxon>Poaceae</taxon>
        <taxon>PACMAD clade</taxon>
        <taxon>Arundinoideae</taxon>
        <taxon>Arundineae</taxon>
        <taxon>Arundo</taxon>
    </lineage>
</organism>
<keyword evidence="1" id="KW-0812">Transmembrane</keyword>
<dbReference type="AlphaFoldDB" id="A0A0A9FR60"/>